<sequence length="222" mass="24625">MLEALSTVRETMESTKTSFLNMLKNLDKPLKSVENIDSNENIESSLSELDKPLNNSADANLGDKVSYDDNGNPFKDQNGLLPNTTYFVNGYEYKTDHLGRIISSSGEIHLTDRTDRKTINESISNIGKGDERLTDARGHLIADRFDGSNKIENLVPMDATLNNGDYKAMENKLADAVKDGKETTLKVEPIYEGDSHRPSTFLATYSIDGVESVMFYRNGGNS</sequence>
<evidence type="ECO:0000313" key="2">
    <source>
        <dbReference type="EMBL" id="SHM97446.1"/>
    </source>
</evidence>
<dbReference type="InterPro" id="IPR044929">
    <property type="entry name" value="DNA/RNA_non-sp_Endonuclease_sf"/>
</dbReference>
<dbReference type="EMBL" id="FRCP01000024">
    <property type="protein sequence ID" value="SHM97446.1"/>
    <property type="molecule type" value="Genomic_DNA"/>
</dbReference>
<reference evidence="2 3" key="1">
    <citation type="submission" date="2016-11" db="EMBL/GenBank/DDBJ databases">
        <authorList>
            <person name="Jaros S."/>
            <person name="Januszkiewicz K."/>
            <person name="Wedrychowicz H."/>
        </authorList>
    </citation>
    <scope>NUCLEOTIDE SEQUENCE [LARGE SCALE GENOMIC DNA]</scope>
    <source>
        <strain evidence="2 3">DSM 15930</strain>
    </source>
</reference>
<dbReference type="Gene3D" id="3.40.570.10">
    <property type="entry name" value="Extracellular Endonuclease, subunit A"/>
    <property type="match status" value="1"/>
</dbReference>
<dbReference type="InterPro" id="IPR044927">
    <property type="entry name" value="Endonuclea_NS_2"/>
</dbReference>
<keyword evidence="3" id="KW-1185">Reference proteome</keyword>
<dbReference type="OrthoDB" id="7182479at2"/>
<feature type="domain" description="Type VII secretion system protein EssD-like" evidence="1">
    <location>
        <begin position="82"/>
        <end position="209"/>
    </location>
</feature>
<protein>
    <submittedName>
        <fullName evidence="2">DNA/RNA non-specific endonuclease</fullName>
    </submittedName>
</protein>
<dbReference type="STRING" id="1120996.SAMN02746066_04169"/>
<dbReference type="Proteomes" id="UP000184038">
    <property type="component" value="Unassembled WGS sequence"/>
</dbReference>
<name>A0A1M7N1S5_9FIRM</name>
<dbReference type="RefSeq" id="WP_073290984.1">
    <property type="nucleotide sequence ID" value="NZ_FRCP01000024.1"/>
</dbReference>
<evidence type="ECO:0000259" key="1">
    <source>
        <dbReference type="Pfam" id="PF13930"/>
    </source>
</evidence>
<keyword evidence="2" id="KW-0540">Nuclease</keyword>
<keyword evidence="2" id="KW-0378">Hydrolase</keyword>
<accession>A0A1M7N1S5</accession>
<dbReference type="AlphaFoldDB" id="A0A1M7N1S5"/>
<dbReference type="Pfam" id="PF13930">
    <property type="entry name" value="Endonuclea_NS_2"/>
    <property type="match status" value="1"/>
</dbReference>
<dbReference type="GO" id="GO:0004519">
    <property type="term" value="F:endonuclease activity"/>
    <property type="evidence" value="ECO:0007669"/>
    <property type="project" value="UniProtKB-KW"/>
</dbReference>
<proteinExistence type="predicted"/>
<organism evidence="2 3">
    <name type="scientific">Anaerosporobacter mobilis DSM 15930</name>
    <dbReference type="NCBI Taxonomy" id="1120996"/>
    <lineage>
        <taxon>Bacteria</taxon>
        <taxon>Bacillati</taxon>
        <taxon>Bacillota</taxon>
        <taxon>Clostridia</taxon>
        <taxon>Lachnospirales</taxon>
        <taxon>Lachnospiraceae</taxon>
        <taxon>Anaerosporobacter</taxon>
    </lineage>
</organism>
<keyword evidence="2" id="KW-0255">Endonuclease</keyword>
<gene>
    <name evidence="2" type="ORF">SAMN02746066_04169</name>
</gene>
<evidence type="ECO:0000313" key="3">
    <source>
        <dbReference type="Proteomes" id="UP000184038"/>
    </source>
</evidence>